<dbReference type="SMART" id="SM00487">
    <property type="entry name" value="DEXDc"/>
    <property type="match status" value="1"/>
</dbReference>
<feature type="region of interest" description="Disordered" evidence="6">
    <location>
        <begin position="1333"/>
        <end position="1384"/>
    </location>
</feature>
<dbReference type="InterPro" id="IPR000330">
    <property type="entry name" value="SNF2_N"/>
</dbReference>
<keyword evidence="4" id="KW-0067">ATP-binding</keyword>
<dbReference type="InterPro" id="IPR027417">
    <property type="entry name" value="P-loop_NTPase"/>
</dbReference>
<dbReference type="InterPro" id="IPR016197">
    <property type="entry name" value="Chromo-like_dom_sf"/>
</dbReference>
<dbReference type="GO" id="GO:0000785">
    <property type="term" value="C:chromatin"/>
    <property type="evidence" value="ECO:0007669"/>
    <property type="project" value="TreeGrafter"/>
</dbReference>
<evidence type="ECO:0000313" key="9">
    <source>
        <dbReference type="EMBL" id="KIP12064.1"/>
    </source>
</evidence>
<dbReference type="Pfam" id="PF00271">
    <property type="entry name" value="Helicase_C"/>
    <property type="match status" value="1"/>
</dbReference>
<keyword evidence="10" id="KW-1185">Reference proteome</keyword>
<evidence type="ECO:0000259" key="8">
    <source>
        <dbReference type="PROSITE" id="PS51194"/>
    </source>
</evidence>
<dbReference type="InterPro" id="IPR049730">
    <property type="entry name" value="SNF2/RAD54-like_C"/>
</dbReference>
<feature type="region of interest" description="Disordered" evidence="6">
    <location>
        <begin position="175"/>
        <end position="195"/>
    </location>
</feature>
<dbReference type="OrthoDB" id="5857104at2759"/>
<dbReference type="GO" id="GO:0003677">
    <property type="term" value="F:DNA binding"/>
    <property type="evidence" value="ECO:0007669"/>
    <property type="project" value="TreeGrafter"/>
</dbReference>
<dbReference type="PANTHER" id="PTHR45623">
    <property type="entry name" value="CHROMODOMAIN-HELICASE-DNA-BINDING PROTEIN 3-RELATED-RELATED"/>
    <property type="match status" value="1"/>
</dbReference>
<feature type="region of interest" description="Disordered" evidence="6">
    <location>
        <begin position="340"/>
        <end position="388"/>
    </location>
</feature>
<dbReference type="InterPro" id="IPR014001">
    <property type="entry name" value="Helicase_ATP-bd"/>
</dbReference>
<evidence type="ECO:0000256" key="5">
    <source>
        <dbReference type="ARBA" id="ARBA00023242"/>
    </source>
</evidence>
<organism evidence="9 10">
    <name type="scientific">Phlebiopsis gigantea (strain 11061_1 CR5-6)</name>
    <name type="common">White-rot fungus</name>
    <name type="synonym">Peniophora gigantea</name>
    <dbReference type="NCBI Taxonomy" id="745531"/>
    <lineage>
        <taxon>Eukaryota</taxon>
        <taxon>Fungi</taxon>
        <taxon>Dikarya</taxon>
        <taxon>Basidiomycota</taxon>
        <taxon>Agaricomycotina</taxon>
        <taxon>Agaricomycetes</taxon>
        <taxon>Polyporales</taxon>
        <taxon>Phanerochaetaceae</taxon>
        <taxon>Phlebiopsis</taxon>
    </lineage>
</organism>
<dbReference type="PROSITE" id="PS51194">
    <property type="entry name" value="HELICASE_CTER"/>
    <property type="match status" value="1"/>
</dbReference>
<dbReference type="GO" id="GO:0016887">
    <property type="term" value="F:ATP hydrolysis activity"/>
    <property type="evidence" value="ECO:0007669"/>
    <property type="project" value="TreeGrafter"/>
</dbReference>
<evidence type="ECO:0000256" key="4">
    <source>
        <dbReference type="ARBA" id="ARBA00022840"/>
    </source>
</evidence>
<dbReference type="CDD" id="cd18793">
    <property type="entry name" value="SF2_C_SNF"/>
    <property type="match status" value="1"/>
</dbReference>
<dbReference type="InterPro" id="IPR038718">
    <property type="entry name" value="SNF2-like_sf"/>
</dbReference>
<dbReference type="HOGENOM" id="CLU_001508_2_0_1"/>
<dbReference type="GO" id="GO:0003682">
    <property type="term" value="F:chromatin binding"/>
    <property type="evidence" value="ECO:0007669"/>
    <property type="project" value="TreeGrafter"/>
</dbReference>
<feature type="compositionally biased region" description="Polar residues" evidence="6">
    <location>
        <begin position="1345"/>
        <end position="1362"/>
    </location>
</feature>
<feature type="region of interest" description="Disordered" evidence="6">
    <location>
        <begin position="18"/>
        <end position="40"/>
    </location>
</feature>
<comment type="subcellular location">
    <subcellularLocation>
        <location evidence="1">Nucleus</location>
    </subcellularLocation>
</comment>
<dbReference type="EMBL" id="KN840442">
    <property type="protein sequence ID" value="KIP12064.1"/>
    <property type="molecule type" value="Genomic_DNA"/>
</dbReference>
<dbReference type="SMART" id="SM00490">
    <property type="entry name" value="HELICc"/>
    <property type="match status" value="1"/>
</dbReference>
<evidence type="ECO:0000256" key="3">
    <source>
        <dbReference type="ARBA" id="ARBA00022801"/>
    </source>
</evidence>
<evidence type="ECO:0000256" key="2">
    <source>
        <dbReference type="ARBA" id="ARBA00022741"/>
    </source>
</evidence>
<dbReference type="GO" id="GO:0005524">
    <property type="term" value="F:ATP binding"/>
    <property type="evidence" value="ECO:0007669"/>
    <property type="project" value="UniProtKB-KW"/>
</dbReference>
<evidence type="ECO:0008006" key="11">
    <source>
        <dbReference type="Google" id="ProtNLM"/>
    </source>
</evidence>
<protein>
    <recommendedName>
        <fullName evidence="11">Chromatin remodeling factor mit1</fullName>
    </recommendedName>
</protein>
<sequence>MAHRKNCEKCEREPTQKLLQKAKKLKPRKRKTEDDFEDAENEQDRIASLGGWVRCLRCPVVAHWGCLAKTQRDEILKAIHEKDLAKWEVAKAKHTEDVEMSQDDTSDLPMPKKRLGLEANETTEFVCGSCMKGGICMICKDVAIQLGGVLASANSSATPSNSAPVAARDDVVTSDHTMDDVESPTTEHELPNIGGDDPKELLYRCRTCKRLAHYAHLPLSRFADPSEKYTAEDLAQYYQANTSWQCADCVSFTYNVEHILAWRPFPANAVETSCTPGEPPNFKAQLPREYLIKWADRSYKRVHWVPHGWLLATYPTKLKNFLSKGPHIPLLPESVADDAVDSLDPAGAGPAFGNDDEEMSEISDPARKNEEDDSLSLTPLPDAEKRVPPGWKTVDRVLDVLLWKTKAPPKKSVGKGKKAKRTIMVSDDEDSSHQVEELLDQDTLVERKYAYEDGEQPSEGATESIEEFEERTGRELRESDVDRVAWGFFKWFGLGYEEATWDSPSPRGKPGWRAFEDAFRRFLAARVVNVPALSRSEYKQFDERPKNTFMKKYKFTTDSQPQLGQDAQFKLMPFQVDGVNWLINNWWNLQHCILADEMGLGKTVQIVTFLGKIIQGWEGLLPSTAHPALVVVPNSTITNWVREFERWAPSLRVVPFYGDAKARDVIRQYELYHPTKAAKTTGAKFHVLVTTYETITNARDVGTLFKGMPRWEVLVVDEGQRLKSDASLLFKKLKELNTIHRVILTGTPLNNNIRELFNLMNFLDPTEWNDLENLAKEHEVLDETKIKELHNRLRPYFLRRIKSEVLQLPPKNEVIVPVSMTALQKEVYKSILSQNVEVLKSIALSAAGTKVNTAVKKSNMNNVLMQLRKCLQHPYLVSQDIEPVGLSPVESHEKLIGASAKLLMLKSMLPKLKERGHRVLLFSQFAIALNVIEDFLIGERIKYLRLDGNTKQVDRQKGMDEFNKPGSDVFIYILSTRAGGVGINLTTADTVIIFDPDFNPHQDLQAIARAHRFGQKKTCLVFKFMVKESAEERIMQTGKKKLVLDHLIVQNMDDNDGEKDVQSILLFGAQTLFEQGDAQSAKDIHYSENDIQHLIEKTEKEGDEQEPATGEGGGSFSFAKIWSAEQDVEDTPDERAQEDAWAQTLARIAEERLKEQAKEATGRGVRRKAAAIFPQQNLDVLDTPGKDKGKKGKGKQRANHSDDDEAFNLSDIEESDGQSVGSVPASDDLDISLTDKLIEDKKKKNKKIDVQGSPSSVPLSSIQNQLQVDQTCGLCGTEHPNRPCYLTESSENLAEYRRILTTMDSNESIEARRAAVAVIDETLHKRGKMKLIINQPLHPVERPSTVRQPQPKTSSRPSTTPVATAKPSLSAPQTHPMANGAGIVRSNGQASADSVAASSKTLVAKALPKPRPRAPAEAGPSSRRPPSPVHADEPPRKKAKESSGILPCPVCGQASIHPAGQCPIIKEGPERIETEIRRLRKDPTKTDAVAKLQRILLRLRSRPS</sequence>
<dbReference type="SUPFAM" id="SSF54160">
    <property type="entry name" value="Chromo domain-like"/>
    <property type="match status" value="1"/>
</dbReference>
<dbReference type="PROSITE" id="PS51192">
    <property type="entry name" value="HELICASE_ATP_BIND_1"/>
    <property type="match status" value="1"/>
</dbReference>
<keyword evidence="3" id="KW-0378">Hydrolase</keyword>
<feature type="compositionally biased region" description="Basic residues" evidence="6">
    <location>
        <begin position="1188"/>
        <end position="1198"/>
    </location>
</feature>
<dbReference type="InterPro" id="IPR001650">
    <property type="entry name" value="Helicase_C-like"/>
</dbReference>
<dbReference type="InterPro" id="IPR056616">
    <property type="entry name" value="Chromo_MIT1"/>
</dbReference>
<dbReference type="PANTHER" id="PTHR45623:SF17">
    <property type="entry name" value="CHROMODOMAIN-HELICASE-DNA-BINDING PROTEIN 3-RELATED"/>
    <property type="match status" value="1"/>
</dbReference>
<accession>A0A0C3P2D9</accession>
<evidence type="ECO:0000256" key="1">
    <source>
        <dbReference type="ARBA" id="ARBA00004123"/>
    </source>
</evidence>
<dbReference type="GO" id="GO:0042393">
    <property type="term" value="F:histone binding"/>
    <property type="evidence" value="ECO:0007669"/>
    <property type="project" value="TreeGrafter"/>
</dbReference>
<gene>
    <name evidence="9" type="ORF">PHLGIDRAFT_400060</name>
</gene>
<evidence type="ECO:0000259" key="7">
    <source>
        <dbReference type="PROSITE" id="PS51192"/>
    </source>
</evidence>
<dbReference type="Gene3D" id="3.40.50.300">
    <property type="entry name" value="P-loop containing nucleotide triphosphate hydrolases"/>
    <property type="match status" value="1"/>
</dbReference>
<keyword evidence="5" id="KW-0539">Nucleus</keyword>
<dbReference type="Pfam" id="PF23615">
    <property type="entry name" value="Chromo_MIT1"/>
    <property type="match status" value="1"/>
</dbReference>
<dbReference type="Pfam" id="PF00176">
    <property type="entry name" value="SNF2-rel_dom"/>
    <property type="match status" value="1"/>
</dbReference>
<feature type="region of interest" description="Disordered" evidence="6">
    <location>
        <begin position="1157"/>
        <end position="1205"/>
    </location>
</feature>
<dbReference type="GO" id="GO:0140658">
    <property type="term" value="F:ATP-dependent chromatin remodeler activity"/>
    <property type="evidence" value="ECO:0007669"/>
    <property type="project" value="TreeGrafter"/>
</dbReference>
<feature type="domain" description="Helicase C-terminal" evidence="8">
    <location>
        <begin position="904"/>
        <end position="1055"/>
    </location>
</feature>
<dbReference type="Proteomes" id="UP000053257">
    <property type="component" value="Unassembled WGS sequence"/>
</dbReference>
<proteinExistence type="predicted"/>
<dbReference type="Gene3D" id="3.40.50.10810">
    <property type="entry name" value="Tandem AAA-ATPase domain"/>
    <property type="match status" value="1"/>
</dbReference>
<feature type="region of interest" description="Disordered" evidence="6">
    <location>
        <begin position="1403"/>
        <end position="1444"/>
    </location>
</feature>
<keyword evidence="2" id="KW-0547">Nucleotide-binding</keyword>
<feature type="region of interest" description="Disordered" evidence="6">
    <location>
        <begin position="452"/>
        <end position="473"/>
    </location>
</feature>
<evidence type="ECO:0000313" key="10">
    <source>
        <dbReference type="Proteomes" id="UP000053257"/>
    </source>
</evidence>
<dbReference type="SUPFAM" id="SSF52540">
    <property type="entry name" value="P-loop containing nucleoside triphosphate hydrolases"/>
    <property type="match status" value="2"/>
</dbReference>
<evidence type="ECO:0000256" key="6">
    <source>
        <dbReference type="SAM" id="MobiDB-lite"/>
    </source>
</evidence>
<name>A0A0C3P2D9_PHLG1</name>
<dbReference type="GO" id="GO:0005634">
    <property type="term" value="C:nucleus"/>
    <property type="evidence" value="ECO:0007669"/>
    <property type="project" value="UniProtKB-SubCell"/>
</dbReference>
<reference evidence="9 10" key="1">
    <citation type="journal article" date="2014" name="PLoS Genet.">
        <title>Analysis of the Phlebiopsis gigantea genome, transcriptome and secretome provides insight into its pioneer colonization strategies of wood.</title>
        <authorList>
            <person name="Hori C."/>
            <person name="Ishida T."/>
            <person name="Igarashi K."/>
            <person name="Samejima M."/>
            <person name="Suzuki H."/>
            <person name="Master E."/>
            <person name="Ferreira P."/>
            <person name="Ruiz-Duenas F.J."/>
            <person name="Held B."/>
            <person name="Canessa P."/>
            <person name="Larrondo L.F."/>
            <person name="Schmoll M."/>
            <person name="Druzhinina I.S."/>
            <person name="Kubicek C.P."/>
            <person name="Gaskell J.A."/>
            <person name="Kersten P."/>
            <person name="St John F."/>
            <person name="Glasner J."/>
            <person name="Sabat G."/>
            <person name="Splinter BonDurant S."/>
            <person name="Syed K."/>
            <person name="Yadav J."/>
            <person name="Mgbeahuruike A.C."/>
            <person name="Kovalchuk A."/>
            <person name="Asiegbu F.O."/>
            <person name="Lackner G."/>
            <person name="Hoffmeister D."/>
            <person name="Rencoret J."/>
            <person name="Gutierrez A."/>
            <person name="Sun H."/>
            <person name="Lindquist E."/>
            <person name="Barry K."/>
            <person name="Riley R."/>
            <person name="Grigoriev I.V."/>
            <person name="Henrissat B."/>
            <person name="Kues U."/>
            <person name="Berka R.M."/>
            <person name="Martinez A.T."/>
            <person name="Covert S.F."/>
            <person name="Blanchette R.A."/>
            <person name="Cullen D."/>
        </authorList>
    </citation>
    <scope>NUCLEOTIDE SEQUENCE [LARGE SCALE GENOMIC DNA]</scope>
    <source>
        <strain evidence="9 10">11061_1 CR5-6</strain>
    </source>
</reference>
<dbReference type="STRING" id="745531.A0A0C3P2D9"/>
<feature type="compositionally biased region" description="Basic residues" evidence="6">
    <location>
        <begin position="20"/>
        <end position="30"/>
    </location>
</feature>
<feature type="domain" description="Helicase ATP-binding" evidence="7">
    <location>
        <begin position="583"/>
        <end position="766"/>
    </location>
</feature>